<evidence type="ECO:0000313" key="2">
    <source>
        <dbReference type="EMBL" id="MDP9890083.1"/>
    </source>
</evidence>
<dbReference type="Proteomes" id="UP001226577">
    <property type="component" value="Unassembled WGS sequence"/>
</dbReference>
<reference evidence="2 3" key="1">
    <citation type="submission" date="2023-07" db="EMBL/GenBank/DDBJ databases">
        <title>Sorghum-associated microbial communities from plants grown in Nebraska, USA.</title>
        <authorList>
            <person name="Schachtman D."/>
        </authorList>
    </citation>
    <scope>NUCLEOTIDE SEQUENCE [LARGE SCALE GENOMIC DNA]</scope>
    <source>
        <strain evidence="2 3">CC222</strain>
    </source>
</reference>
<feature type="compositionally biased region" description="Basic and acidic residues" evidence="1">
    <location>
        <begin position="179"/>
        <end position="191"/>
    </location>
</feature>
<sequence>MGWVSTDNEHEGWAACVAPDGRLSASSTGEGMLFQGISGRYKPDTMMPDYEVVPDNEIVGWRGQCSCGWKGDRWERAVSPAAADFNHRRDYIAPEESAHASPKVEDAIHNEWKAHIAPSEALLGLEAAAHEYNQAGHRLAKTVAAAKASGASWADIGRAVGISRQSAHERWADKPAPLHAEEPDRRPPDGN</sequence>
<name>A0ABT9RXW1_9MICC</name>
<protein>
    <recommendedName>
        <fullName evidence="4">AsnC family protein</fullName>
    </recommendedName>
</protein>
<proteinExistence type="predicted"/>
<evidence type="ECO:0000313" key="3">
    <source>
        <dbReference type="Proteomes" id="UP001226577"/>
    </source>
</evidence>
<organism evidence="2 3">
    <name type="scientific">Pseudarthrobacter enclensis</name>
    <dbReference type="NCBI Taxonomy" id="993070"/>
    <lineage>
        <taxon>Bacteria</taxon>
        <taxon>Bacillati</taxon>
        <taxon>Actinomycetota</taxon>
        <taxon>Actinomycetes</taxon>
        <taxon>Micrococcales</taxon>
        <taxon>Micrococcaceae</taxon>
        <taxon>Pseudarthrobacter</taxon>
    </lineage>
</organism>
<comment type="caution">
    <text evidence="2">The sequence shown here is derived from an EMBL/GenBank/DDBJ whole genome shotgun (WGS) entry which is preliminary data.</text>
</comment>
<evidence type="ECO:0008006" key="4">
    <source>
        <dbReference type="Google" id="ProtNLM"/>
    </source>
</evidence>
<feature type="region of interest" description="Disordered" evidence="1">
    <location>
        <begin position="164"/>
        <end position="191"/>
    </location>
</feature>
<accession>A0ABT9RXW1</accession>
<keyword evidence="3" id="KW-1185">Reference proteome</keyword>
<dbReference type="EMBL" id="JAUSRE010000022">
    <property type="protein sequence ID" value="MDP9890083.1"/>
    <property type="molecule type" value="Genomic_DNA"/>
</dbReference>
<evidence type="ECO:0000256" key="1">
    <source>
        <dbReference type="SAM" id="MobiDB-lite"/>
    </source>
</evidence>
<gene>
    <name evidence="2" type="ORF">J2X98_003695</name>
</gene>